<accession>A0A5B8RE94</accession>
<dbReference type="GO" id="GO:0003676">
    <property type="term" value="F:nucleic acid binding"/>
    <property type="evidence" value="ECO:0007669"/>
    <property type="project" value="InterPro"/>
</dbReference>
<name>A0A5B8RE94_9ZZZZ</name>
<dbReference type="AlphaFoldDB" id="A0A5B8RE94"/>
<reference evidence="3" key="1">
    <citation type="submission" date="2019-06" db="EMBL/GenBank/DDBJ databases">
        <authorList>
            <person name="Murdoch R.W."/>
            <person name="Fathepure B."/>
        </authorList>
    </citation>
    <scope>NUCLEOTIDE SEQUENCE</scope>
</reference>
<dbReference type="PROSITE" id="PS50967">
    <property type="entry name" value="HRDC"/>
    <property type="match status" value="1"/>
</dbReference>
<dbReference type="EC" id="3.6.4.12" evidence="3"/>
<keyword evidence="3" id="KW-0347">Helicase</keyword>
<feature type="domain" description="HRDC" evidence="2">
    <location>
        <begin position="56"/>
        <end position="130"/>
    </location>
</feature>
<feature type="compositionally biased region" description="Basic and acidic residues" evidence="1">
    <location>
        <begin position="33"/>
        <end position="48"/>
    </location>
</feature>
<feature type="region of interest" description="Disordered" evidence="1">
    <location>
        <begin position="33"/>
        <end position="61"/>
    </location>
</feature>
<dbReference type="EMBL" id="MN079111">
    <property type="protein sequence ID" value="QEA05814.1"/>
    <property type="molecule type" value="Genomic_DNA"/>
</dbReference>
<dbReference type="InterPro" id="IPR010997">
    <property type="entry name" value="HRDC-like_sf"/>
</dbReference>
<dbReference type="InterPro" id="IPR044876">
    <property type="entry name" value="HRDC_dom_sf"/>
</dbReference>
<dbReference type="SUPFAM" id="SSF47819">
    <property type="entry name" value="HRDC-like"/>
    <property type="match status" value="1"/>
</dbReference>
<dbReference type="Pfam" id="PF00570">
    <property type="entry name" value="HRDC"/>
    <property type="match status" value="1"/>
</dbReference>
<dbReference type="SMART" id="SM00341">
    <property type="entry name" value="HRDC"/>
    <property type="match status" value="1"/>
</dbReference>
<evidence type="ECO:0000259" key="2">
    <source>
        <dbReference type="PROSITE" id="PS50967"/>
    </source>
</evidence>
<keyword evidence="3" id="KW-0378">Hydrolase</keyword>
<keyword evidence="3" id="KW-0547">Nucleotide-binding</keyword>
<proteinExistence type="predicted"/>
<organism evidence="3">
    <name type="scientific">uncultured organism</name>
    <dbReference type="NCBI Taxonomy" id="155900"/>
    <lineage>
        <taxon>unclassified sequences</taxon>
        <taxon>environmental samples</taxon>
    </lineage>
</organism>
<protein>
    <submittedName>
        <fullName evidence="3">ATP-dependent DNA helicase RecQ</fullName>
        <ecNumber evidence="3">3.6.4.12</ecNumber>
    </submittedName>
</protein>
<evidence type="ECO:0000313" key="3">
    <source>
        <dbReference type="EMBL" id="QEA05814.1"/>
    </source>
</evidence>
<gene>
    <name evidence="3" type="primary">recQ</name>
    <name evidence="3" type="ORF">KBTEX_02140</name>
</gene>
<evidence type="ECO:0000256" key="1">
    <source>
        <dbReference type="SAM" id="MobiDB-lite"/>
    </source>
</evidence>
<dbReference type="GO" id="GO:0000166">
    <property type="term" value="F:nucleotide binding"/>
    <property type="evidence" value="ECO:0007669"/>
    <property type="project" value="InterPro"/>
</dbReference>
<dbReference type="Gene3D" id="1.10.150.80">
    <property type="entry name" value="HRDC domain"/>
    <property type="match status" value="1"/>
</dbReference>
<dbReference type="GO" id="GO:0016787">
    <property type="term" value="F:hydrolase activity"/>
    <property type="evidence" value="ECO:0007669"/>
    <property type="project" value="UniProtKB-KW"/>
</dbReference>
<sequence>MLAQGLVQPDPEGHGGLRLAEACRPLLRGEQHFVARRDPARPQRRSTERGSSAQIQPADRERWDALRQCRREIAEAEGVPPYVVFHDATLMEMLWQRPGTLEELAGVSGVGRHKLEKYGEAFLQALARAS</sequence>
<dbReference type="InterPro" id="IPR002121">
    <property type="entry name" value="HRDC_dom"/>
</dbReference>
<dbReference type="GO" id="GO:0003678">
    <property type="term" value="F:DNA helicase activity"/>
    <property type="evidence" value="ECO:0007669"/>
    <property type="project" value="UniProtKB-EC"/>
</dbReference>
<keyword evidence="3" id="KW-0067">ATP-binding</keyword>